<dbReference type="GO" id="GO:0098837">
    <property type="term" value="C:postsynaptic recycling endosome"/>
    <property type="evidence" value="ECO:0007669"/>
    <property type="project" value="TreeGrafter"/>
</dbReference>
<dbReference type="EMBL" id="JAFNEN010000033">
    <property type="protein sequence ID" value="KAG8198992.1"/>
    <property type="molecule type" value="Genomic_DNA"/>
</dbReference>
<feature type="compositionally biased region" description="Polar residues" evidence="2">
    <location>
        <begin position="1038"/>
        <end position="1054"/>
    </location>
</feature>
<dbReference type="CDD" id="cd16018">
    <property type="entry name" value="Enpp"/>
    <property type="match status" value="1"/>
</dbReference>
<organism evidence="3 4">
    <name type="scientific">Oedothorax gibbosus</name>
    <dbReference type="NCBI Taxonomy" id="931172"/>
    <lineage>
        <taxon>Eukaryota</taxon>
        <taxon>Metazoa</taxon>
        <taxon>Ecdysozoa</taxon>
        <taxon>Arthropoda</taxon>
        <taxon>Chelicerata</taxon>
        <taxon>Arachnida</taxon>
        <taxon>Araneae</taxon>
        <taxon>Araneomorphae</taxon>
        <taxon>Entelegynae</taxon>
        <taxon>Araneoidea</taxon>
        <taxon>Linyphiidae</taxon>
        <taxon>Erigoninae</taxon>
        <taxon>Oedothorax</taxon>
    </lineage>
</organism>
<feature type="coiled-coil region" evidence="1">
    <location>
        <begin position="1065"/>
        <end position="1092"/>
    </location>
</feature>
<dbReference type="InterPro" id="IPR026204">
    <property type="entry name" value="GRIPAP1"/>
</dbReference>
<evidence type="ECO:0000256" key="2">
    <source>
        <dbReference type="SAM" id="MobiDB-lite"/>
    </source>
</evidence>
<dbReference type="AlphaFoldDB" id="A0AAV6VT49"/>
<dbReference type="GO" id="GO:0098978">
    <property type="term" value="C:glutamatergic synapse"/>
    <property type="evidence" value="ECO:0007669"/>
    <property type="project" value="TreeGrafter"/>
</dbReference>
<protein>
    <recommendedName>
        <fullName evidence="5">Ectonucleotide pyrophosphatase/phosphodiesterase family member 6</fullName>
    </recommendedName>
</protein>
<dbReference type="GO" id="GO:0099152">
    <property type="term" value="P:regulation of neurotransmitter receptor transport, endosome to postsynaptic membrane"/>
    <property type="evidence" value="ECO:0007669"/>
    <property type="project" value="TreeGrafter"/>
</dbReference>
<comment type="caution">
    <text evidence="3">The sequence shown here is derived from an EMBL/GenBank/DDBJ whole genome shotgun (WGS) entry which is preliminary data.</text>
</comment>
<dbReference type="Proteomes" id="UP000827092">
    <property type="component" value="Unassembled WGS sequence"/>
</dbReference>
<feature type="compositionally biased region" description="Low complexity" evidence="2">
    <location>
        <begin position="1018"/>
        <end position="1027"/>
    </location>
</feature>
<keyword evidence="1" id="KW-0175">Coiled coil</keyword>
<dbReference type="GO" id="GO:0098998">
    <property type="term" value="C:extrinsic component of postsynaptic early endosome membrane"/>
    <property type="evidence" value="ECO:0007669"/>
    <property type="project" value="TreeGrafter"/>
</dbReference>
<dbReference type="GO" id="GO:0098887">
    <property type="term" value="P:neurotransmitter receptor transport, endosome to postsynaptic membrane"/>
    <property type="evidence" value="ECO:0007669"/>
    <property type="project" value="TreeGrafter"/>
</dbReference>
<keyword evidence="4" id="KW-1185">Reference proteome</keyword>
<dbReference type="InterPro" id="IPR002591">
    <property type="entry name" value="Phosphodiest/P_Trfase"/>
</dbReference>
<dbReference type="PANTHER" id="PTHR18978">
    <property type="entry name" value="GRIP-1 ASSOCIATED PROTEIN 1"/>
    <property type="match status" value="1"/>
</dbReference>
<dbReference type="InterPro" id="IPR017850">
    <property type="entry name" value="Alkaline_phosphatase_core_sf"/>
</dbReference>
<evidence type="ECO:0000313" key="4">
    <source>
        <dbReference type="Proteomes" id="UP000827092"/>
    </source>
</evidence>
<sequence>MVSNNGMYRILICVVLSWCICVKLVVAKKLIVVMVDGVRWDDIEDPSLKGIHRIIKNGVKAKYVVPIFPSLSYPNWYTLTTGLYAESHGFISNNMYDPETNTTFTMLPNPGAADPHWWSGAEPLWTTAEKNNKKSALYWWGGCEVEIRSTHPSICERQWYDGPPTPENKVDFLERIDDMMEMFKTSPRYPVDRLSLAMMYYVSVDFDGHHFGVKSKNRKEALRDIDKILDKMQDKLKDANLQDEVNIMVVSDHGMTDTTSDGVKYISLEKYAARIKLQMEFGGVSMIIPQPGMINTLANELHGVEGLKVYKKEEIPGKYHIRNNKLVPPILLVAKKGYYITQVGSKSNLLGHHGYDPELVEDMRTIFFAKGPDFNKGYVSDVLYNTDLYNVMCSVLQIDPLPNNGSLDRVQSMLKGNVMRPTEPSSRNNRIIHCTRNFLLRRKMAAALSDEEFQRMQMQLIELRTKNYTLGEKNVKVQTELLQNNQLLEDLRKELSKCQKVISRSKNAREIEQFVQENEALQQKLQMQEDEFRLQNRTLVQEITSLETSNENLRKELELTKTQSTTFLNQDDKIKLEAENLSLRKLIESYKNKKDANSEGDATVSAEDVESQLKLSTATEEKRLLQDNMKRMESDYREQLLKMQTESEKLTEKLKKKQESFLILQAEKEQLYNESKSNIENLQTTKDAEILQLKEHMQCLQVDLKKALQFSQKLSFDEVDMDKDASVELDGEKATFDCSLNESRMSLITIQDKIQSMTQQLSEAENKIEKLEYEKDTSSGKMQEYQNKIAELEKSVLEKTKLAEKRKKMMDDMKEHLIETTNKQSIEIENLTRKLAEEQEAFKALFDKEKETEVKLIESRNEVQSLKEEVDRLRAARCSGDDKIKELEEKIQQIIIEHEKNLKIQEKKHSGEIEELNNLSKSNLEDLTIQLEVVKAEKTEFEDKIKVLQQEAKDSVDERKIQEKKGLSMVKDLKRQLQVERNRAEKLQERLQEVLNEQNRSVDDILQPSSERPKGDASSISSWSYVSGGTAERDNKDVTLNSDASSNGHESPNQELSSTLLETENTSLLAKVAQLQQKIWMLEEKVNHLEMSNEALVDDVLRKTALIQFYCMEGRSDPASASQDNKDKLTIKRIVDFIKDRGDENLREINRRMQRMLEETLTKNMHLQKDIETLSNEVSRLSKLVITTPVENAIQNGVLVDSVGR</sequence>
<evidence type="ECO:0000313" key="3">
    <source>
        <dbReference type="EMBL" id="KAG8198992.1"/>
    </source>
</evidence>
<dbReference type="SUPFAM" id="SSF53649">
    <property type="entry name" value="Alkaline phosphatase-like"/>
    <property type="match status" value="1"/>
</dbReference>
<evidence type="ECO:0000256" key="1">
    <source>
        <dbReference type="SAM" id="Coils"/>
    </source>
</evidence>
<gene>
    <name evidence="3" type="ORF">JTE90_001791</name>
</gene>
<dbReference type="Gene3D" id="3.40.720.10">
    <property type="entry name" value="Alkaline Phosphatase, subunit A"/>
    <property type="match status" value="1"/>
</dbReference>
<dbReference type="Gene3D" id="3.30.1360.180">
    <property type="match status" value="1"/>
</dbReference>
<name>A0AAV6VT49_9ARAC</name>
<proteinExistence type="predicted"/>
<accession>A0AAV6VT49</accession>
<feature type="region of interest" description="Disordered" evidence="2">
    <location>
        <begin position="999"/>
        <end position="1060"/>
    </location>
</feature>
<feature type="coiled-coil region" evidence="1">
    <location>
        <begin position="1139"/>
        <end position="1184"/>
    </location>
</feature>
<dbReference type="PANTHER" id="PTHR18978:SF1">
    <property type="entry name" value="GRIP1-ASSOCIATED PROTEIN 1"/>
    <property type="match status" value="1"/>
</dbReference>
<feature type="coiled-coil region" evidence="1">
    <location>
        <begin position="474"/>
        <end position="685"/>
    </location>
</feature>
<dbReference type="GO" id="GO:0099158">
    <property type="term" value="P:regulation of recycling endosome localization within postsynapse"/>
    <property type="evidence" value="ECO:0007669"/>
    <property type="project" value="TreeGrafter"/>
</dbReference>
<dbReference type="GO" id="GO:1905244">
    <property type="term" value="P:regulation of modification of synaptic structure"/>
    <property type="evidence" value="ECO:0007669"/>
    <property type="project" value="TreeGrafter"/>
</dbReference>
<evidence type="ECO:0008006" key="5">
    <source>
        <dbReference type="Google" id="ProtNLM"/>
    </source>
</evidence>
<feature type="coiled-coil region" evidence="1">
    <location>
        <begin position="747"/>
        <end position="876"/>
    </location>
</feature>
<reference evidence="3 4" key="1">
    <citation type="journal article" date="2022" name="Nat. Ecol. Evol.">
        <title>A masculinizing supergene underlies an exaggerated male reproductive morph in a spider.</title>
        <authorList>
            <person name="Hendrickx F."/>
            <person name="De Corte Z."/>
            <person name="Sonet G."/>
            <person name="Van Belleghem S.M."/>
            <person name="Kostlbacher S."/>
            <person name="Vangestel C."/>
        </authorList>
    </citation>
    <scope>NUCLEOTIDE SEQUENCE [LARGE SCALE GENOMIC DNA]</scope>
    <source>
        <strain evidence="3">W744_W776</strain>
    </source>
</reference>
<dbReference type="Pfam" id="PF01663">
    <property type="entry name" value="Phosphodiest"/>
    <property type="match status" value="1"/>
</dbReference>